<proteinExistence type="predicted"/>
<dbReference type="STRING" id="1391654.AKJ09_08007"/>
<dbReference type="AlphaFoldDB" id="A0A0K1Q6K4"/>
<name>A0A0K1Q6K4_9BACT</name>
<organism evidence="1 2">
    <name type="scientific">Labilithrix luteola</name>
    <dbReference type="NCBI Taxonomy" id="1391654"/>
    <lineage>
        <taxon>Bacteria</taxon>
        <taxon>Pseudomonadati</taxon>
        <taxon>Myxococcota</taxon>
        <taxon>Polyangia</taxon>
        <taxon>Polyangiales</taxon>
        <taxon>Labilitrichaceae</taxon>
        <taxon>Labilithrix</taxon>
    </lineage>
</organism>
<sequence length="315" mass="32990">MVSGARHAYADSAPAPLELAWEAAEGCPDATFVVQRVEQILRAPPTIPGGVMARGVLQKTGDAHFELELTIRADEAEDTRTIEGTSCAALAEAAAVAISLAIDPTRASPSRERETPAAVAPAPEAPPLARLVAKGEREPLAPPNRVALGVGSAIGSGSLPRLGAGIFASAALDLRRFRVGALGAFSFRQRPVFEPALGAGASFDTFAVGIFGAYMVPLGPFAFGPAANLELTYMRVEGFGIRSPKSAWTAWPTGVLGARCELDLARRVRAVARADVLLPVDTPIVILGAPGSKQYLYEPERVALRFSFGAEIVLP</sequence>
<evidence type="ECO:0000313" key="2">
    <source>
        <dbReference type="Proteomes" id="UP000064967"/>
    </source>
</evidence>
<dbReference type="KEGG" id="llu:AKJ09_08007"/>
<evidence type="ECO:0000313" key="1">
    <source>
        <dbReference type="EMBL" id="AKV01344.1"/>
    </source>
</evidence>
<keyword evidence="2" id="KW-1185">Reference proteome</keyword>
<reference evidence="1 2" key="1">
    <citation type="submission" date="2015-08" db="EMBL/GenBank/DDBJ databases">
        <authorList>
            <person name="Babu N.S."/>
            <person name="Beckwith C.J."/>
            <person name="Beseler K.G."/>
            <person name="Brison A."/>
            <person name="Carone J.V."/>
            <person name="Caskin T.P."/>
            <person name="Diamond M."/>
            <person name="Durham M.E."/>
            <person name="Foxe J.M."/>
            <person name="Go M."/>
            <person name="Henderson B.A."/>
            <person name="Jones I.B."/>
            <person name="McGettigan J.A."/>
            <person name="Micheletti S.J."/>
            <person name="Nasrallah M.E."/>
            <person name="Ortiz D."/>
            <person name="Piller C.R."/>
            <person name="Privatt S.R."/>
            <person name="Schneider S.L."/>
            <person name="Sharp S."/>
            <person name="Smith T.C."/>
            <person name="Stanton J.D."/>
            <person name="Ullery H.E."/>
            <person name="Wilson R.J."/>
            <person name="Serrano M.G."/>
            <person name="Buck G."/>
            <person name="Lee V."/>
            <person name="Wang Y."/>
            <person name="Carvalho R."/>
            <person name="Voegtly L."/>
            <person name="Shi R."/>
            <person name="Duckworth R."/>
            <person name="Johnson A."/>
            <person name="Loviza R."/>
            <person name="Walstead R."/>
            <person name="Shah Z."/>
            <person name="Kiflezghi M."/>
            <person name="Wade K."/>
            <person name="Ball S.L."/>
            <person name="Bradley K.W."/>
            <person name="Asai D.J."/>
            <person name="Bowman C.A."/>
            <person name="Russell D.A."/>
            <person name="Pope W.H."/>
            <person name="Jacobs-Sera D."/>
            <person name="Hendrix R.W."/>
            <person name="Hatfull G.F."/>
        </authorList>
    </citation>
    <scope>NUCLEOTIDE SEQUENCE [LARGE SCALE GENOMIC DNA]</scope>
    <source>
        <strain evidence="1 2">DSM 27648</strain>
    </source>
</reference>
<gene>
    <name evidence="1" type="ORF">AKJ09_08007</name>
</gene>
<protein>
    <submittedName>
        <fullName evidence="1">Uncharacterized protein</fullName>
    </submittedName>
</protein>
<dbReference type="EMBL" id="CP012333">
    <property type="protein sequence ID" value="AKV01344.1"/>
    <property type="molecule type" value="Genomic_DNA"/>
</dbReference>
<accession>A0A0K1Q6K4</accession>
<dbReference type="Proteomes" id="UP000064967">
    <property type="component" value="Chromosome"/>
</dbReference>